<dbReference type="EMBL" id="JAPDFW010000078">
    <property type="protein sequence ID" value="KAJ5073014.1"/>
    <property type="molecule type" value="Genomic_DNA"/>
</dbReference>
<gene>
    <name evidence="1" type="ORF">M0811_09228</name>
</gene>
<sequence length="561" mass="66230">MDQTFDPFEFTERSNHVSHILYGLMSFQRSQSDKTGNQKFISTLHRLLLLSKWFANCKILSGNDWIDAQIVFSRNKFKIISKSKSNFKFGYHKEDFVAQKEDNSILFIKSSTNLGQKLNFLTPRNRDLIFEFFQIITACNIANQKLQHFDEIKFPTLLSESDFLFSMVIYQWTQKESEYPIILVENDAIFHVTIKLDQKSMQIVYTDSNKPIEFQFSFNWMLYRNVMNPRRMRIHPTNQDFCEFECTSTQTRDFLLSLVSLHCKLPNTASVLRILSHENGDMQLNLNMDLFQNVNQVQHPTREKIEQVLNSVIASRFFKTHVLIFAEHRHGALTLTDSFIKLNDGEVDLFFKYETSSMLINKQNNAYILLEVHEKTKPQRIILSPKKIEEVNLILNIFFYFKLIHKHPNFIWNHDMIQEFTYQTSEKEFLQPEKTIQISRLLSRNLTTTVTITTKQIEEMQEKQKQLIKKINLRLFSRTSPVTEIDAKALIYTDSEILSVYKSKQQILRVQITKDLKIGHEFVNQRNVLTISVPNSFVLKIFDRTSDWEVLYEAIQSQLNQ</sequence>
<name>A0A9Q0RAF2_ANAIG</name>
<evidence type="ECO:0000313" key="2">
    <source>
        <dbReference type="Proteomes" id="UP001149090"/>
    </source>
</evidence>
<proteinExistence type="predicted"/>
<reference evidence="1" key="1">
    <citation type="submission" date="2022-10" db="EMBL/GenBank/DDBJ databases">
        <title>Novel sulphate-reducing endosymbionts in the free-living metamonad Anaeramoeba.</title>
        <authorList>
            <person name="Jerlstrom-Hultqvist J."/>
            <person name="Cepicka I."/>
            <person name="Gallot-Lavallee L."/>
            <person name="Salas-Leiva D."/>
            <person name="Curtis B.A."/>
            <person name="Zahonova K."/>
            <person name="Pipaliya S."/>
            <person name="Dacks J."/>
            <person name="Roger A.J."/>
        </authorList>
    </citation>
    <scope>NUCLEOTIDE SEQUENCE</scope>
    <source>
        <strain evidence="1">BMAN</strain>
    </source>
</reference>
<protein>
    <submittedName>
        <fullName evidence="1">Uncharacterized protein</fullName>
    </submittedName>
</protein>
<accession>A0A9Q0RAF2</accession>
<dbReference type="AlphaFoldDB" id="A0A9Q0RAF2"/>
<keyword evidence="2" id="KW-1185">Reference proteome</keyword>
<evidence type="ECO:0000313" key="1">
    <source>
        <dbReference type="EMBL" id="KAJ5073014.1"/>
    </source>
</evidence>
<dbReference type="Proteomes" id="UP001149090">
    <property type="component" value="Unassembled WGS sequence"/>
</dbReference>
<comment type="caution">
    <text evidence="1">The sequence shown here is derived from an EMBL/GenBank/DDBJ whole genome shotgun (WGS) entry which is preliminary data.</text>
</comment>
<organism evidence="1 2">
    <name type="scientific">Anaeramoeba ignava</name>
    <name type="common">Anaerobic marine amoeba</name>
    <dbReference type="NCBI Taxonomy" id="1746090"/>
    <lineage>
        <taxon>Eukaryota</taxon>
        <taxon>Metamonada</taxon>
        <taxon>Anaeramoebidae</taxon>
        <taxon>Anaeramoeba</taxon>
    </lineage>
</organism>